<dbReference type="EMBL" id="JAYKXN010000001">
    <property type="protein sequence ID" value="KAK7317282.1"/>
    <property type="molecule type" value="Genomic_DNA"/>
</dbReference>
<protein>
    <submittedName>
        <fullName evidence="1">Uncharacterized protein</fullName>
    </submittedName>
</protein>
<dbReference type="InterPro" id="IPR027408">
    <property type="entry name" value="PNPase/RNase_PH_dom_sf"/>
</dbReference>
<accession>A0AAN9Q0H7</accession>
<dbReference type="Proteomes" id="UP001359559">
    <property type="component" value="Unassembled WGS sequence"/>
</dbReference>
<dbReference type="InterPro" id="IPR036345">
    <property type="entry name" value="ExoRNase_PH_dom2_sf"/>
</dbReference>
<keyword evidence="2" id="KW-1185">Reference proteome</keyword>
<name>A0AAN9Q0H7_CLITE</name>
<gene>
    <name evidence="1" type="ORF">RJT34_01371</name>
</gene>
<dbReference type="SUPFAM" id="SSF55666">
    <property type="entry name" value="Ribonuclease PH domain 2-like"/>
    <property type="match status" value="1"/>
</dbReference>
<proteinExistence type="predicted"/>
<evidence type="ECO:0000313" key="2">
    <source>
        <dbReference type="Proteomes" id="UP001359559"/>
    </source>
</evidence>
<dbReference type="Gene3D" id="3.30.230.70">
    <property type="entry name" value="GHMP Kinase, N-terminal domain"/>
    <property type="match status" value="1"/>
</dbReference>
<organism evidence="1 2">
    <name type="scientific">Clitoria ternatea</name>
    <name type="common">Butterfly pea</name>
    <dbReference type="NCBI Taxonomy" id="43366"/>
    <lineage>
        <taxon>Eukaryota</taxon>
        <taxon>Viridiplantae</taxon>
        <taxon>Streptophyta</taxon>
        <taxon>Embryophyta</taxon>
        <taxon>Tracheophyta</taxon>
        <taxon>Spermatophyta</taxon>
        <taxon>Magnoliopsida</taxon>
        <taxon>eudicotyledons</taxon>
        <taxon>Gunneridae</taxon>
        <taxon>Pentapetalae</taxon>
        <taxon>rosids</taxon>
        <taxon>fabids</taxon>
        <taxon>Fabales</taxon>
        <taxon>Fabaceae</taxon>
        <taxon>Papilionoideae</taxon>
        <taxon>50 kb inversion clade</taxon>
        <taxon>NPAAA clade</taxon>
        <taxon>indigoferoid/millettioid clade</taxon>
        <taxon>Phaseoleae</taxon>
        <taxon>Clitoria</taxon>
    </lineage>
</organism>
<sequence>METHVTMVLDKSGQLTSLYKAGGPVLAYTSAIQDCFALARQRVKELKGILENSSMELKIEEPHDMQRALIDNDKAI</sequence>
<comment type="caution">
    <text evidence="1">The sequence shown here is derived from an EMBL/GenBank/DDBJ whole genome shotgun (WGS) entry which is preliminary data.</text>
</comment>
<dbReference type="AlphaFoldDB" id="A0AAN9Q0H7"/>
<reference evidence="1 2" key="1">
    <citation type="submission" date="2024-01" db="EMBL/GenBank/DDBJ databases">
        <title>The genomes of 5 underutilized Papilionoideae crops provide insights into root nodulation and disease resistance.</title>
        <authorList>
            <person name="Yuan L."/>
        </authorList>
    </citation>
    <scope>NUCLEOTIDE SEQUENCE [LARGE SCALE GENOMIC DNA]</scope>
    <source>
        <strain evidence="1">LY-2023</strain>
        <tissue evidence="1">Leaf</tissue>
    </source>
</reference>
<evidence type="ECO:0000313" key="1">
    <source>
        <dbReference type="EMBL" id="KAK7317282.1"/>
    </source>
</evidence>